<sequence>MQLSATPDMLGCGGLGSAFYWRRMGNGSSRRWPIKSKMPPGTPARPTAPVPENKSKVDTMEETSVQATKPLSSSLSIGALFSVFGRVMRKCRKTINQICSGLLNVVFFWRGYSERVEYLHQKVEELQREIALLHSTLKEAKTVGRQCEMPDGVQHSPPPPPPPPPLPPPQILLTLAAPKMASLPPRPAQTSSLKEKQNGLAAVTLRDLQAVRLKKVTVGQKKQVSPQRRRSPVVTLADLQKVCLRRSNSDLPLKSRSGLCRTVSRTPTKNPMNLRVQLRKVNLMRSPGGTPLGNKEKDVMDSSLDPSMTKGLGNQYLSTLTKGLSPFKAV</sequence>
<dbReference type="GO" id="GO:0005737">
    <property type="term" value="C:cytoplasm"/>
    <property type="evidence" value="ECO:0007669"/>
    <property type="project" value="TreeGrafter"/>
</dbReference>
<dbReference type="PANTHER" id="PTHR23330">
    <property type="entry name" value="P300 TRANSCRIPTIONAL COFACTOR JMY-RELATED"/>
    <property type="match status" value="1"/>
</dbReference>
<reference evidence="2" key="1">
    <citation type="submission" date="2025-08" db="UniProtKB">
        <authorList>
            <consortium name="RefSeq"/>
        </authorList>
    </citation>
    <scope>IDENTIFICATION</scope>
    <source>
        <tissue evidence="2">Muscle</tissue>
    </source>
</reference>
<evidence type="ECO:0000256" key="1">
    <source>
        <dbReference type="SAM" id="MobiDB-lite"/>
    </source>
</evidence>
<dbReference type="Proteomes" id="UP001155660">
    <property type="component" value="Chromosome B10"/>
</dbReference>
<feature type="compositionally biased region" description="Pro residues" evidence="1">
    <location>
        <begin position="40"/>
        <end position="49"/>
    </location>
</feature>
<dbReference type="AlphaFoldDB" id="A0A9Q9ZGL0"/>
<gene>
    <name evidence="2" type="primary">LOC109081082</name>
</gene>
<feature type="region of interest" description="Disordered" evidence="1">
    <location>
        <begin position="31"/>
        <end position="61"/>
    </location>
</feature>
<proteinExistence type="predicted"/>
<dbReference type="OrthoDB" id="10066480at2759"/>
<feature type="region of interest" description="Disordered" evidence="1">
    <location>
        <begin position="148"/>
        <end position="170"/>
    </location>
</feature>
<protein>
    <submittedName>
        <fullName evidence="2">Proline-rich protein 11-like</fullName>
    </submittedName>
</protein>
<organism evidence="2">
    <name type="scientific">Cyprinus carpio</name>
    <name type="common">Common carp</name>
    <dbReference type="NCBI Taxonomy" id="7962"/>
    <lineage>
        <taxon>Eukaryota</taxon>
        <taxon>Metazoa</taxon>
        <taxon>Chordata</taxon>
        <taxon>Craniata</taxon>
        <taxon>Vertebrata</taxon>
        <taxon>Euteleostomi</taxon>
        <taxon>Actinopterygii</taxon>
        <taxon>Neopterygii</taxon>
        <taxon>Teleostei</taxon>
        <taxon>Ostariophysi</taxon>
        <taxon>Cypriniformes</taxon>
        <taxon>Cyprinidae</taxon>
        <taxon>Cyprininae</taxon>
        <taxon>Cyprinus</taxon>
    </lineage>
</organism>
<feature type="compositionally biased region" description="Pro residues" evidence="1">
    <location>
        <begin position="156"/>
        <end position="170"/>
    </location>
</feature>
<dbReference type="PANTHER" id="PTHR23330:SF9">
    <property type="entry name" value="PROLINE-RICH PROTEIN 11"/>
    <property type="match status" value="1"/>
</dbReference>
<evidence type="ECO:0000313" key="2">
    <source>
        <dbReference type="RefSeq" id="XP_018951627.1"/>
    </source>
</evidence>
<dbReference type="RefSeq" id="XP_018951627.1">
    <property type="nucleotide sequence ID" value="XM_019096082.2"/>
</dbReference>
<dbReference type="GO" id="GO:0005634">
    <property type="term" value="C:nucleus"/>
    <property type="evidence" value="ECO:0007669"/>
    <property type="project" value="TreeGrafter"/>
</dbReference>
<dbReference type="GeneID" id="109081082"/>
<accession>A0A9Q9ZGL0</accession>
<name>A0A9Q9ZGL0_CYPCA</name>
<dbReference type="KEGG" id="ccar:109081082"/>